<dbReference type="EMBL" id="SJPW01000012">
    <property type="protein sequence ID" value="TWU44514.1"/>
    <property type="molecule type" value="Genomic_DNA"/>
</dbReference>
<comment type="caution">
    <text evidence="1">The sequence shown here is derived from an EMBL/GenBank/DDBJ whole genome shotgun (WGS) entry which is preliminary data.</text>
</comment>
<proteinExistence type="predicted"/>
<accession>A0A5C6E7E7</accession>
<gene>
    <name evidence="1" type="ORF">Poly51_60800</name>
</gene>
<evidence type="ECO:0000313" key="2">
    <source>
        <dbReference type="Proteomes" id="UP000318288"/>
    </source>
</evidence>
<name>A0A5C6E7E7_9BACT</name>
<keyword evidence="2" id="KW-1185">Reference proteome</keyword>
<protein>
    <submittedName>
        <fullName evidence="1">Uncharacterized protein</fullName>
    </submittedName>
</protein>
<reference evidence="1 2" key="1">
    <citation type="submission" date="2019-02" db="EMBL/GenBank/DDBJ databases">
        <title>Deep-cultivation of Planctomycetes and their phenomic and genomic characterization uncovers novel biology.</title>
        <authorList>
            <person name="Wiegand S."/>
            <person name="Jogler M."/>
            <person name="Boedeker C."/>
            <person name="Pinto D."/>
            <person name="Vollmers J."/>
            <person name="Rivas-Marin E."/>
            <person name="Kohn T."/>
            <person name="Peeters S.H."/>
            <person name="Heuer A."/>
            <person name="Rast P."/>
            <person name="Oberbeckmann S."/>
            <person name="Bunk B."/>
            <person name="Jeske O."/>
            <person name="Meyerdierks A."/>
            <person name="Storesund J.E."/>
            <person name="Kallscheuer N."/>
            <person name="Luecker S."/>
            <person name="Lage O.M."/>
            <person name="Pohl T."/>
            <person name="Merkel B.J."/>
            <person name="Hornburger P."/>
            <person name="Mueller R.-W."/>
            <person name="Bruemmer F."/>
            <person name="Labrenz M."/>
            <person name="Spormann A.M."/>
            <person name="Op Den Camp H."/>
            <person name="Overmann J."/>
            <person name="Amann R."/>
            <person name="Jetten M.S.M."/>
            <person name="Mascher T."/>
            <person name="Medema M.H."/>
            <person name="Devos D.P."/>
            <person name="Kaster A.-K."/>
            <person name="Ovreas L."/>
            <person name="Rohde M."/>
            <person name="Galperin M.Y."/>
            <person name="Jogler C."/>
        </authorList>
    </citation>
    <scope>NUCLEOTIDE SEQUENCE [LARGE SCALE GENOMIC DNA]</scope>
    <source>
        <strain evidence="1 2">Poly51</strain>
    </source>
</reference>
<dbReference type="Proteomes" id="UP000318288">
    <property type="component" value="Unassembled WGS sequence"/>
</dbReference>
<evidence type="ECO:0000313" key="1">
    <source>
        <dbReference type="EMBL" id="TWU44514.1"/>
    </source>
</evidence>
<organism evidence="1 2">
    <name type="scientific">Rubripirellula tenax</name>
    <dbReference type="NCBI Taxonomy" id="2528015"/>
    <lineage>
        <taxon>Bacteria</taxon>
        <taxon>Pseudomonadati</taxon>
        <taxon>Planctomycetota</taxon>
        <taxon>Planctomycetia</taxon>
        <taxon>Pirellulales</taxon>
        <taxon>Pirellulaceae</taxon>
        <taxon>Rubripirellula</taxon>
    </lineage>
</organism>
<dbReference type="AlphaFoldDB" id="A0A5C6E7E7"/>
<sequence>MIAMNLRQLMVRPGSCPRFVTAFAPVTLPWFTLPLFV</sequence>